<dbReference type="InterPro" id="IPR054551">
    <property type="entry name" value="RSC4_Ig-like"/>
</dbReference>
<keyword evidence="5 8" id="KW-0103">Bromodomain</keyword>
<sequence length="639" mass="70448">MDRSRKRKADAAENGDTPVKRQKLPALNTPEAVTEVGMQLIESMKAAKDKTGRSITDLFLTLPDKRELPDYYELIKLPIAIDTVERKLRKHGYATLSEVEGDFKRMVNNAKQYNDDGSEVFADAERIRKMLHNWMKVHNPAYKDPNYIATATPLPGDKTGGKRTNGHTSQTPDVDVKEEEPKAKRPTITLSTKRRTSEAQTNISAAAKEKSAPASTDTASTNEFQGKSFGQVQEAILDEFMQYKDEEGLQIYQPFFNLPSRTYTDYYQLIKKPVCLKSIQKRARGQHGREAASGITDFKTWDAFEDEVSLIWKNAQEYNEDGSEMFNLADEFKEHFLSRLSEVKAKVDEPQSTRIKLNARPKQVLHLGSKSSSTSAASPGVTVDNEALERQRQLVRAGVNGHQTPQPPKAESQAPSDPRQTSTPPTAVKTERLAASPAPELARVASTGPDVRASPQGSMPPPARIPSGSPFPNATPLAPATYTPSLAPQTATFGETFARTKPLSEALLPNIHLSSHPQLNSAKPFKLDIPASPEYIQQSVTVMLPATQYALQATPTVSQQLSSGRQYKLFVTANGVRVSPSIRPMVNGDLTNGVEKKQVYDISLMPGVNRIEIEIVAVTGRGGTLEVEKTTVFANLMKY</sequence>
<feature type="region of interest" description="Disordered" evidence="9">
    <location>
        <begin position="398"/>
        <end position="483"/>
    </location>
</feature>
<dbReference type="Gene3D" id="1.20.920.10">
    <property type="entry name" value="Bromodomain-like"/>
    <property type="match status" value="2"/>
</dbReference>
<dbReference type="InterPro" id="IPR037382">
    <property type="entry name" value="Rsc/polybromo"/>
</dbReference>
<evidence type="ECO:0000313" key="12">
    <source>
        <dbReference type="Proteomes" id="UP000799538"/>
    </source>
</evidence>
<gene>
    <name evidence="11" type="ORF">BDZ85DRAFT_264178</name>
</gene>
<keyword evidence="2" id="KW-0677">Repeat</keyword>
<dbReference type="PROSITE" id="PS50014">
    <property type="entry name" value="BROMODOMAIN_2"/>
    <property type="match status" value="2"/>
</dbReference>
<organism evidence="11 12">
    <name type="scientific">Elsinoe ampelina</name>
    <dbReference type="NCBI Taxonomy" id="302913"/>
    <lineage>
        <taxon>Eukaryota</taxon>
        <taxon>Fungi</taxon>
        <taxon>Dikarya</taxon>
        <taxon>Ascomycota</taxon>
        <taxon>Pezizomycotina</taxon>
        <taxon>Dothideomycetes</taxon>
        <taxon>Dothideomycetidae</taxon>
        <taxon>Myriangiales</taxon>
        <taxon>Elsinoaceae</taxon>
        <taxon>Elsinoe</taxon>
    </lineage>
</organism>
<dbReference type="SUPFAM" id="SSF47370">
    <property type="entry name" value="Bromodomain"/>
    <property type="match status" value="2"/>
</dbReference>
<evidence type="ECO:0000256" key="2">
    <source>
        <dbReference type="ARBA" id="ARBA00022737"/>
    </source>
</evidence>
<proteinExistence type="predicted"/>
<keyword evidence="12" id="KW-1185">Reference proteome</keyword>
<accession>A0A6A6G7B2</accession>
<feature type="domain" description="Bromo" evidence="10">
    <location>
        <begin position="51"/>
        <end position="121"/>
    </location>
</feature>
<dbReference type="GO" id="GO:0006368">
    <property type="term" value="P:transcription elongation by RNA polymerase II"/>
    <property type="evidence" value="ECO:0007669"/>
    <property type="project" value="TreeGrafter"/>
</dbReference>
<evidence type="ECO:0000256" key="8">
    <source>
        <dbReference type="PROSITE-ProRule" id="PRU00035"/>
    </source>
</evidence>
<comment type="subcellular location">
    <subcellularLocation>
        <location evidence="1">Nucleus</location>
    </subcellularLocation>
</comment>
<dbReference type="AlphaFoldDB" id="A0A6A6G7B2"/>
<dbReference type="PROSITE" id="PS00633">
    <property type="entry name" value="BROMODOMAIN_1"/>
    <property type="match status" value="1"/>
</dbReference>
<dbReference type="GO" id="GO:0006338">
    <property type="term" value="P:chromatin remodeling"/>
    <property type="evidence" value="ECO:0007669"/>
    <property type="project" value="InterPro"/>
</dbReference>
<dbReference type="InterPro" id="IPR001487">
    <property type="entry name" value="Bromodomain"/>
</dbReference>
<dbReference type="OrthoDB" id="6017at2759"/>
<keyword evidence="6" id="KW-0804">Transcription</keyword>
<reference evidence="12" key="1">
    <citation type="journal article" date="2020" name="Stud. Mycol.">
        <title>101 Dothideomycetes genomes: A test case for predicting lifestyles and emergence of pathogens.</title>
        <authorList>
            <person name="Haridas S."/>
            <person name="Albert R."/>
            <person name="Binder M."/>
            <person name="Bloem J."/>
            <person name="LaButti K."/>
            <person name="Salamov A."/>
            <person name="Andreopoulos B."/>
            <person name="Baker S."/>
            <person name="Barry K."/>
            <person name="Bills G."/>
            <person name="Bluhm B."/>
            <person name="Cannon C."/>
            <person name="Castanera R."/>
            <person name="Culley D."/>
            <person name="Daum C."/>
            <person name="Ezra D."/>
            <person name="Gonzalez J."/>
            <person name="Henrissat B."/>
            <person name="Kuo A."/>
            <person name="Liang C."/>
            <person name="Lipzen A."/>
            <person name="Lutzoni F."/>
            <person name="Magnuson J."/>
            <person name="Mondo S."/>
            <person name="Nolan M."/>
            <person name="Ohm R."/>
            <person name="Pangilinan J."/>
            <person name="Park H.-J."/>
            <person name="Ramirez L."/>
            <person name="Alfaro M."/>
            <person name="Sun H."/>
            <person name="Tritt A."/>
            <person name="Yoshinaga Y."/>
            <person name="Zwiers L.-H."/>
            <person name="Turgeon B."/>
            <person name="Goodwin S."/>
            <person name="Spatafora J."/>
            <person name="Crous P."/>
            <person name="Grigoriev I."/>
        </authorList>
    </citation>
    <scope>NUCLEOTIDE SEQUENCE [LARGE SCALE GENOMIC DNA]</scope>
    <source>
        <strain evidence="12">CECT 20119</strain>
    </source>
</reference>
<dbReference type="FunFam" id="1.20.920.10:FF:000083">
    <property type="entry name" value="WGS project CABT00000000 data, contig 2.8"/>
    <property type="match status" value="1"/>
</dbReference>
<dbReference type="CDD" id="cd04369">
    <property type="entry name" value="Bromodomain"/>
    <property type="match status" value="2"/>
</dbReference>
<keyword evidence="3" id="KW-0156">Chromatin regulator</keyword>
<evidence type="ECO:0000256" key="3">
    <source>
        <dbReference type="ARBA" id="ARBA00022853"/>
    </source>
</evidence>
<evidence type="ECO:0000313" key="11">
    <source>
        <dbReference type="EMBL" id="KAF2221665.1"/>
    </source>
</evidence>
<dbReference type="PANTHER" id="PTHR16062:SF21">
    <property type="entry name" value="CHROMATIN STRUCTURE-REMODELING COMPLEX SUBUNIT RSC1-RELATED"/>
    <property type="match status" value="1"/>
</dbReference>
<feature type="region of interest" description="Disordered" evidence="9">
    <location>
        <begin position="151"/>
        <end position="223"/>
    </location>
</feature>
<evidence type="ECO:0000256" key="6">
    <source>
        <dbReference type="ARBA" id="ARBA00023163"/>
    </source>
</evidence>
<keyword evidence="7" id="KW-0539">Nucleus</keyword>
<dbReference type="SMART" id="SM00297">
    <property type="entry name" value="BROMO"/>
    <property type="match status" value="2"/>
</dbReference>
<feature type="compositionally biased region" description="Low complexity" evidence="9">
    <location>
        <begin position="369"/>
        <end position="378"/>
    </location>
</feature>
<dbReference type="GO" id="GO:0003682">
    <property type="term" value="F:chromatin binding"/>
    <property type="evidence" value="ECO:0007669"/>
    <property type="project" value="TreeGrafter"/>
</dbReference>
<evidence type="ECO:0000256" key="7">
    <source>
        <dbReference type="ARBA" id="ARBA00023242"/>
    </source>
</evidence>
<dbReference type="PANTHER" id="PTHR16062">
    <property type="entry name" value="SWI/SNF-RELATED"/>
    <property type="match status" value="1"/>
</dbReference>
<dbReference type="PRINTS" id="PR00503">
    <property type="entry name" value="BROMODOMAIN"/>
</dbReference>
<keyword evidence="4" id="KW-0805">Transcription regulation</keyword>
<name>A0A6A6G7B2_9PEZI</name>
<feature type="region of interest" description="Disordered" evidence="9">
    <location>
        <begin position="347"/>
        <end position="384"/>
    </location>
</feature>
<evidence type="ECO:0000256" key="4">
    <source>
        <dbReference type="ARBA" id="ARBA00023015"/>
    </source>
</evidence>
<dbReference type="GO" id="GO:0016586">
    <property type="term" value="C:RSC-type complex"/>
    <property type="evidence" value="ECO:0007669"/>
    <property type="project" value="InterPro"/>
</dbReference>
<feature type="compositionally biased region" description="Polar residues" evidence="9">
    <location>
        <begin position="413"/>
        <end position="425"/>
    </location>
</feature>
<dbReference type="InterPro" id="IPR018359">
    <property type="entry name" value="Bromodomain_CS"/>
</dbReference>
<feature type="domain" description="Bromo" evidence="10">
    <location>
        <begin position="247"/>
        <end position="326"/>
    </location>
</feature>
<dbReference type="EMBL" id="ML992509">
    <property type="protein sequence ID" value="KAF2221665.1"/>
    <property type="molecule type" value="Genomic_DNA"/>
</dbReference>
<feature type="region of interest" description="Disordered" evidence="9">
    <location>
        <begin position="1"/>
        <end position="30"/>
    </location>
</feature>
<dbReference type="Pfam" id="PF22994">
    <property type="entry name" value="RSC4_Ig_like"/>
    <property type="match status" value="1"/>
</dbReference>
<evidence type="ECO:0000256" key="5">
    <source>
        <dbReference type="ARBA" id="ARBA00023117"/>
    </source>
</evidence>
<evidence type="ECO:0000256" key="9">
    <source>
        <dbReference type="SAM" id="MobiDB-lite"/>
    </source>
</evidence>
<evidence type="ECO:0000256" key="1">
    <source>
        <dbReference type="ARBA" id="ARBA00004123"/>
    </source>
</evidence>
<dbReference type="Pfam" id="PF00439">
    <property type="entry name" value="Bromodomain"/>
    <property type="match status" value="2"/>
</dbReference>
<dbReference type="Proteomes" id="UP000799538">
    <property type="component" value="Unassembled WGS sequence"/>
</dbReference>
<protein>
    <submittedName>
        <fullName evidence="11">Bromodomain-containing protein</fullName>
    </submittedName>
</protein>
<dbReference type="InterPro" id="IPR036427">
    <property type="entry name" value="Bromodomain-like_sf"/>
</dbReference>
<evidence type="ECO:0000259" key="10">
    <source>
        <dbReference type="PROSITE" id="PS50014"/>
    </source>
</evidence>